<name>A0AAJ7FFR9_CEPCN</name>
<organism evidence="21 22">
    <name type="scientific">Cephus cinctus</name>
    <name type="common">Wheat stem sawfly</name>
    <dbReference type="NCBI Taxonomy" id="211228"/>
    <lineage>
        <taxon>Eukaryota</taxon>
        <taxon>Metazoa</taxon>
        <taxon>Ecdysozoa</taxon>
        <taxon>Arthropoda</taxon>
        <taxon>Hexapoda</taxon>
        <taxon>Insecta</taxon>
        <taxon>Pterygota</taxon>
        <taxon>Neoptera</taxon>
        <taxon>Endopterygota</taxon>
        <taxon>Hymenoptera</taxon>
        <taxon>Cephoidea</taxon>
        <taxon>Cephidae</taxon>
        <taxon>Cephus</taxon>
    </lineage>
</organism>
<dbReference type="GeneID" id="107265109"/>
<reference evidence="22" key="1">
    <citation type="submission" date="2025-08" db="UniProtKB">
        <authorList>
            <consortium name="RefSeq"/>
        </authorList>
    </citation>
    <scope>IDENTIFICATION</scope>
</reference>
<dbReference type="GO" id="GO:0015031">
    <property type="term" value="P:protein transport"/>
    <property type="evidence" value="ECO:0007669"/>
    <property type="project" value="UniProtKB-KW"/>
</dbReference>
<evidence type="ECO:0000256" key="4">
    <source>
        <dbReference type="ARBA" id="ARBA00022475"/>
    </source>
</evidence>
<dbReference type="FunFam" id="2.10.25.10:FF:000260">
    <property type="entry name" value="Notch receptor 4"/>
    <property type="match status" value="1"/>
</dbReference>
<feature type="domain" description="CUB" evidence="19">
    <location>
        <begin position="1803"/>
        <end position="1912"/>
    </location>
</feature>
<dbReference type="InterPro" id="IPR049883">
    <property type="entry name" value="NOTCH1_EGF-like"/>
</dbReference>
<evidence type="ECO:0000256" key="11">
    <source>
        <dbReference type="ARBA" id="ARBA00022837"/>
    </source>
</evidence>
<keyword evidence="10" id="KW-0967">Endosome</keyword>
<feature type="domain" description="CUB" evidence="19">
    <location>
        <begin position="3607"/>
        <end position="3721"/>
    </location>
</feature>
<dbReference type="InterPro" id="IPR035914">
    <property type="entry name" value="Sperma_CUB_dom_sf"/>
</dbReference>
<dbReference type="CDD" id="cd22201">
    <property type="entry name" value="cubilin_NTD"/>
    <property type="match status" value="1"/>
</dbReference>
<keyword evidence="6" id="KW-0597">Phosphoprotein</keyword>
<feature type="domain" description="EGF-like" evidence="20">
    <location>
        <begin position="473"/>
        <end position="510"/>
    </location>
</feature>
<feature type="domain" description="CUB" evidence="19">
    <location>
        <begin position="2993"/>
        <end position="3103"/>
    </location>
</feature>
<evidence type="ECO:0000259" key="19">
    <source>
        <dbReference type="PROSITE" id="PS01180"/>
    </source>
</evidence>
<gene>
    <name evidence="22" type="primary">LOC107265109</name>
</gene>
<feature type="domain" description="CUB" evidence="19">
    <location>
        <begin position="985"/>
        <end position="1101"/>
    </location>
</feature>
<evidence type="ECO:0000313" key="22">
    <source>
        <dbReference type="RefSeq" id="XP_015589651.1"/>
    </source>
</evidence>
<dbReference type="Gene3D" id="2.10.25.10">
    <property type="entry name" value="Laminin"/>
    <property type="match status" value="6"/>
</dbReference>
<feature type="disulfide bond" evidence="17">
    <location>
        <begin position="191"/>
        <end position="200"/>
    </location>
</feature>
<feature type="domain" description="CUB" evidence="19">
    <location>
        <begin position="2764"/>
        <end position="2869"/>
    </location>
</feature>
<feature type="chain" id="PRO_5042594318" evidence="18">
    <location>
        <begin position="20"/>
        <end position="3721"/>
    </location>
</feature>
<feature type="signal peptide" evidence="18">
    <location>
        <begin position="1"/>
        <end position="19"/>
    </location>
</feature>
<dbReference type="GO" id="GO:0005768">
    <property type="term" value="C:endosome"/>
    <property type="evidence" value="ECO:0007669"/>
    <property type="project" value="UniProtKB-SubCell"/>
</dbReference>
<dbReference type="CDD" id="cd00054">
    <property type="entry name" value="EGF_CA"/>
    <property type="match status" value="5"/>
</dbReference>
<feature type="domain" description="CUB" evidence="19">
    <location>
        <begin position="3497"/>
        <end position="3601"/>
    </location>
</feature>
<feature type="domain" description="EGF-like" evidence="20">
    <location>
        <begin position="165"/>
        <end position="201"/>
    </location>
</feature>
<keyword evidence="5 17" id="KW-0245">EGF-like domain</keyword>
<feature type="domain" description="CUB" evidence="19">
    <location>
        <begin position="1570"/>
        <end position="1682"/>
    </location>
</feature>
<dbReference type="SMART" id="SM00179">
    <property type="entry name" value="EGF_CA"/>
    <property type="match status" value="6"/>
</dbReference>
<keyword evidence="9" id="KW-0677">Repeat</keyword>
<feature type="domain" description="CUB" evidence="19">
    <location>
        <begin position="2399"/>
        <end position="2516"/>
    </location>
</feature>
<feature type="domain" description="CUB" evidence="19">
    <location>
        <begin position="2520"/>
        <end position="2562"/>
    </location>
</feature>
<evidence type="ECO:0000256" key="13">
    <source>
        <dbReference type="ARBA" id="ARBA00023136"/>
    </source>
</evidence>
<evidence type="ECO:0000256" key="18">
    <source>
        <dbReference type="SAM" id="SignalP"/>
    </source>
</evidence>
<evidence type="ECO:0000256" key="8">
    <source>
        <dbReference type="ARBA" id="ARBA00022729"/>
    </source>
</evidence>
<dbReference type="PROSITE" id="PS00010">
    <property type="entry name" value="ASX_HYDROXYL"/>
    <property type="match status" value="2"/>
</dbReference>
<feature type="domain" description="CUB" evidence="19">
    <location>
        <begin position="864"/>
        <end position="981"/>
    </location>
</feature>
<dbReference type="InterPro" id="IPR000152">
    <property type="entry name" value="EGF-type_Asp/Asn_hydroxyl_site"/>
</dbReference>
<feature type="disulfide bond" evidence="16">
    <location>
        <begin position="2160"/>
        <end position="2187"/>
    </location>
</feature>
<dbReference type="FunFam" id="2.10.25.10:FF:000379">
    <property type="entry name" value="Cubilin"/>
    <property type="match status" value="1"/>
</dbReference>
<keyword evidence="4" id="KW-1003">Cell membrane</keyword>
<dbReference type="KEGG" id="ccin:107265109"/>
<dbReference type="CTD" id="8029"/>
<feature type="disulfide bond" evidence="17">
    <location>
        <begin position="439"/>
        <end position="449"/>
    </location>
</feature>
<evidence type="ECO:0000256" key="3">
    <source>
        <dbReference type="ARBA" id="ARBA00022448"/>
    </source>
</evidence>
<evidence type="ECO:0000256" key="16">
    <source>
        <dbReference type="PROSITE-ProRule" id="PRU00059"/>
    </source>
</evidence>
<accession>A0AAJ7FFR9</accession>
<dbReference type="InterPro" id="IPR000859">
    <property type="entry name" value="CUB_dom"/>
</dbReference>
<keyword evidence="8 18" id="KW-0732">Signal</keyword>
<evidence type="ECO:0000256" key="9">
    <source>
        <dbReference type="ARBA" id="ARBA00022737"/>
    </source>
</evidence>
<protein>
    <submittedName>
        <fullName evidence="22">Cubilin</fullName>
    </submittedName>
</protein>
<dbReference type="FunFam" id="2.10.25.10:FF:000006">
    <property type="entry name" value="Versican core protein-like isoform 1"/>
    <property type="match status" value="1"/>
</dbReference>
<dbReference type="SMART" id="SM00181">
    <property type="entry name" value="EGF"/>
    <property type="match status" value="8"/>
</dbReference>
<dbReference type="Gene3D" id="2.60.120.290">
    <property type="entry name" value="Spermadhesin, CUB domain"/>
    <property type="match status" value="26"/>
</dbReference>
<feature type="domain" description="CUB" evidence="19">
    <location>
        <begin position="3219"/>
        <end position="3340"/>
    </location>
</feature>
<evidence type="ECO:0000256" key="15">
    <source>
        <dbReference type="ARBA" id="ARBA00023180"/>
    </source>
</evidence>
<dbReference type="InterPro" id="IPR009030">
    <property type="entry name" value="Growth_fac_rcpt_cys_sf"/>
</dbReference>
<feature type="disulfide bond" evidence="17">
    <location>
        <begin position="461"/>
        <end position="470"/>
    </location>
</feature>
<dbReference type="FunFam" id="2.10.25.10:FF:000429">
    <property type="entry name" value="Cubilin"/>
    <property type="match status" value="1"/>
</dbReference>
<evidence type="ECO:0000259" key="20">
    <source>
        <dbReference type="PROSITE" id="PS50026"/>
    </source>
</evidence>
<feature type="disulfide bond" evidence="17">
    <location>
        <begin position="500"/>
        <end position="509"/>
    </location>
</feature>
<dbReference type="PROSITE" id="PS01186">
    <property type="entry name" value="EGF_2"/>
    <property type="match status" value="2"/>
</dbReference>
<evidence type="ECO:0000256" key="6">
    <source>
        <dbReference type="ARBA" id="ARBA00022553"/>
    </source>
</evidence>
<comment type="subcellular location">
    <subcellularLocation>
        <location evidence="2">Cell membrane</location>
        <topology evidence="2">Peripheral membrane protein</topology>
    </subcellularLocation>
    <subcellularLocation>
        <location evidence="1">Endosome</location>
    </subcellularLocation>
</comment>
<dbReference type="InterPro" id="IPR013032">
    <property type="entry name" value="EGF-like_CS"/>
</dbReference>
<evidence type="ECO:0000256" key="14">
    <source>
        <dbReference type="ARBA" id="ARBA00023157"/>
    </source>
</evidence>
<dbReference type="Pfam" id="PF00431">
    <property type="entry name" value="CUB"/>
    <property type="match status" value="26"/>
</dbReference>
<dbReference type="SUPFAM" id="SSF57184">
    <property type="entry name" value="Growth factor receptor domain"/>
    <property type="match status" value="1"/>
</dbReference>
<evidence type="ECO:0000313" key="21">
    <source>
        <dbReference type="Proteomes" id="UP000694920"/>
    </source>
</evidence>
<feature type="domain" description="EGF-like" evidence="20">
    <location>
        <begin position="203"/>
        <end position="244"/>
    </location>
</feature>
<dbReference type="PANTHER" id="PTHR24251:SF37">
    <property type="entry name" value="CUB DOMAIN-CONTAINING PROTEIN"/>
    <property type="match status" value="1"/>
</dbReference>
<feature type="domain" description="CUB" evidence="19">
    <location>
        <begin position="2160"/>
        <end position="2275"/>
    </location>
</feature>
<feature type="domain" description="CUB" evidence="19">
    <location>
        <begin position="634"/>
        <end position="745"/>
    </location>
</feature>
<dbReference type="SMART" id="SM00042">
    <property type="entry name" value="CUB"/>
    <property type="match status" value="26"/>
</dbReference>
<feature type="domain" description="CUB" evidence="19">
    <location>
        <begin position="1223"/>
        <end position="1335"/>
    </location>
</feature>
<feature type="domain" description="CUB" evidence="19">
    <location>
        <begin position="1913"/>
        <end position="2025"/>
    </location>
</feature>
<feature type="domain" description="CUB" evidence="19">
    <location>
        <begin position="3344"/>
        <end position="3495"/>
    </location>
</feature>
<dbReference type="InterPro" id="IPR000742">
    <property type="entry name" value="EGF"/>
</dbReference>
<dbReference type="PROSITE" id="PS01187">
    <property type="entry name" value="EGF_CA"/>
    <property type="match status" value="1"/>
</dbReference>
<dbReference type="PROSITE" id="PS50026">
    <property type="entry name" value="EGF_3"/>
    <property type="match status" value="4"/>
</dbReference>
<comment type="caution">
    <text evidence="17">Lacks conserved residue(s) required for the propagation of feature annotation.</text>
</comment>
<dbReference type="PANTHER" id="PTHR24251">
    <property type="entry name" value="OVOCHYMASE-RELATED"/>
    <property type="match status" value="1"/>
</dbReference>
<dbReference type="FunFam" id="2.60.120.290:FF:000013">
    <property type="entry name" value="Membrane frizzled-related protein"/>
    <property type="match status" value="9"/>
</dbReference>
<dbReference type="GO" id="GO:0005509">
    <property type="term" value="F:calcium ion binding"/>
    <property type="evidence" value="ECO:0007669"/>
    <property type="project" value="InterPro"/>
</dbReference>
<keyword evidence="11" id="KW-0106">Calcium</keyword>
<evidence type="ECO:0000256" key="2">
    <source>
        <dbReference type="ARBA" id="ARBA00004202"/>
    </source>
</evidence>
<feature type="domain" description="CUB" evidence="19">
    <location>
        <begin position="1454"/>
        <end position="1566"/>
    </location>
</feature>
<dbReference type="Pfam" id="PF07645">
    <property type="entry name" value="EGF_CA"/>
    <property type="match status" value="2"/>
</dbReference>
<dbReference type="PROSITE" id="PS00022">
    <property type="entry name" value="EGF_1"/>
    <property type="match status" value="4"/>
</dbReference>
<proteinExistence type="predicted"/>
<evidence type="ECO:0000256" key="10">
    <source>
        <dbReference type="ARBA" id="ARBA00022753"/>
    </source>
</evidence>
<dbReference type="SUPFAM" id="SSF49854">
    <property type="entry name" value="Spermadhesin, CUB domain"/>
    <property type="match status" value="27"/>
</dbReference>
<feature type="domain" description="CUB" evidence="19">
    <location>
        <begin position="1336"/>
        <end position="1452"/>
    </location>
</feature>
<evidence type="ECO:0000256" key="7">
    <source>
        <dbReference type="ARBA" id="ARBA00022723"/>
    </source>
</evidence>
<feature type="disulfide bond" evidence="17">
    <location>
        <begin position="234"/>
        <end position="243"/>
    </location>
</feature>
<evidence type="ECO:0000256" key="5">
    <source>
        <dbReference type="ARBA" id="ARBA00022536"/>
    </source>
</evidence>
<dbReference type="FunFam" id="2.60.120.290:FF:000060">
    <property type="entry name" value="Cubilin homolog"/>
    <property type="match status" value="1"/>
</dbReference>
<dbReference type="InterPro" id="IPR001881">
    <property type="entry name" value="EGF-like_Ca-bd_dom"/>
</dbReference>
<feature type="domain" description="CUB" evidence="19">
    <location>
        <begin position="2636"/>
        <end position="2762"/>
    </location>
</feature>
<dbReference type="InterPro" id="IPR018097">
    <property type="entry name" value="EGF_Ca-bd_CS"/>
</dbReference>
<dbReference type="CDD" id="cd00041">
    <property type="entry name" value="CUB"/>
    <property type="match status" value="26"/>
</dbReference>
<keyword evidence="13" id="KW-0472">Membrane</keyword>
<feature type="domain" description="CUB" evidence="19">
    <location>
        <begin position="2279"/>
        <end position="2396"/>
    </location>
</feature>
<feature type="domain" description="CUB" evidence="19">
    <location>
        <begin position="1683"/>
        <end position="1799"/>
    </location>
</feature>
<feature type="domain" description="EGF-like" evidence="20">
    <location>
        <begin position="435"/>
        <end position="471"/>
    </location>
</feature>
<dbReference type="Pfam" id="PF00008">
    <property type="entry name" value="EGF"/>
    <property type="match status" value="2"/>
</dbReference>
<keyword evidence="7" id="KW-0479">Metal-binding</keyword>
<evidence type="ECO:0000256" key="12">
    <source>
        <dbReference type="ARBA" id="ARBA00022927"/>
    </source>
</evidence>
<keyword evidence="15" id="KW-0325">Glycoprotein</keyword>
<evidence type="ECO:0000256" key="17">
    <source>
        <dbReference type="PROSITE-ProRule" id="PRU00076"/>
    </source>
</evidence>
<sequence length="3721" mass="416717">MSARTVTCLVFLCAGFCAAWMNERPVLESRDGHLYISSAKDKNITLKTLGNGFVNVNGINLVHVATHARHASEIVENWESDLKKNLESRLDRLSDAVEGSSGLLRRISTLELGGSSALNTSETPDQLPRNRVTSKDVVARNLIRGLTVRLQTLTRRIRTLENKLTADECISNPCQNQGTCEDLYDGFRCHCPPNWEGPVCANDVNECANFAGTDLGCQNGATCENLPGRYRCVCTIGWWGQHCTRKTNDCNMQNSNEMCGHGNCINKPGTPLGYTCICDQGWESDGSGPACTKDVDECQGKRPACSVSPLVQCINVPGSFHCGPCPAGYTGNGHYCADIDECATNNGGCSITPRVQCINTMGSRFCQPCPPGYTGDGISCTFVDACLNNGGCHPLAQCIKSPTNSEYLLGCQCPVGYHGNGIGPRGCIQGSITEDMTECASNPCIHGTCSPRGFHDYVCRCNPGFTGRRCDTAIELCNPNPCKNSGTCRVSDAGAETCVCTTSFSGPRCETPRQNCGGLLRDPSGTLQFPVNDNVYQPLQSCLWILLTNESLVLNVTFTAFNLEPSPECSYDFLQINDGRTVAYPLKGRYCGNNLPNDGNIISSHNALYLWFRSDHSTSHSGFTLEWNSIEPVCGGEISADSGSIMSPGLPGKYPPNRDCYWRISVSPGRRIQFHFALMMIQEGPTCEKDYLEFLNGMDETKSLARYCNHTTPSPLITNEYRTTLHFHSDGSIQDNGFHVTFSSIEGTPGCGGVYTSSKGEISSPQHVLNYEFSMFCDWKIQLPQGERIKITWITFDLGESYSCVLNYVEVYYGPTTDYPSSGRHCRNQLPHSITTDTNVVLIRYKLSLGFTEKSFRLRYETACGGEFTEPTGNLKSPYYPKPYPASITCVYEIAQPPGKSIELTIHDLDIESSIFDNCVFDYLEIHDGDNENSTQIGKYCKNKQTIPNNPIYSTHNYLYLKFVSDYSTQHKGFNASYTTIDTRCGGIYKGLTGVIQTPNEDGTYANDDDCTWVIQAPVGHVVQLTWTTFNLEFHRNCENDYVLVFQNASDSQSDETNFIGRYCGSHVPPMLVTQERTMTIIFHSDWAIRREGFVASYVFLDASKVCGGHYYKSNGVIRSPNYPNNYPTSKNCIWIIEVPRGQKITLKRESFLLEGYSSCYFDYLEVRNGGSATSPLFGKYCNEQLPDEITSFTNQLYLKFVSDGTVTRSGFSIQWESKITGCGGELKGSSGEFTSPYYPEPYHMNADCLWQITVSEGSFIQLHIVDFELESTYNCRLDYVEVFDGTEYQSKSSMRYCGTEHPLVINSTSNIMTIKFRSDYSDNLRGFFMRFKTGCDNTLRGFSGVIESPNYPENYPHSANCTWRIDVPIGNKVNITFFDFEMEVPFDDSCRFDRVVIKEGEDDTPNRELGTFCDVEKIPRLISSTENQVFVNFITDFTTARKGFRLEWVINGCSKRLKKPYGFITSPGYPKGYPENVDCEWLIEVDQLHSIEITFEDVDTEKRMSCFADKIQLYNGVDQTAPQIAELCHTTIKTVYTSTGNKMFMKFHSDYLYGGRGFKARYRTVPIQCGGRFSGQVGAIHSLNYPNNYPKNQHCEWLIQVDVNHLVNLTFLDFDFESTRNCTDDYVKIFDGPTTEAPVLGKFCGNELPPSIVSTSNEMLVLMESDRYISTKGFKASYMVACGARIVTDDQGVITLSSAVGLLGYANCTWYIIAKNLDDHVTLTFTHLDVDQNYGSTDCEYNNVQVYEGDSVDGQSLRTFCGTKVPAPITSQGNALTIHLASSFDAVDNHFSAFYSVLNTACGGNYTSEHGTISSPGYPNSYPKNVECVWIINTSPGNRISFNVDDFDLAESNECGMDYLEVRENDGSGKILGFWCGNSSPSLVANASLWIKFRSDELGSNKGFVAEYSLLHGNDIHGVSGKISSPMYPKLYLKAQSHTWRVTVDDGYIIRINFLDFHLEKDHYGCNSQLLIYDGYDSDAPELLDECGLELPEHVTTSSNMAYIKMSNNYLFSGSSFLLEWLQVPKGPSSLPPSNCSDVISFSEIGKKTYTFESPGYPNGYAGNLVCNWIFESPPGTHLIMYFNHMDLEESSTCLWDYVAVYTMTGELSESGDWSLNNRYCLKNATRSEIRGTNLMKVQFVSDVYNNRTGFQAAVYEKCGGVLTAPNGVIEVNSNNTSPNIAWLRCQWNVTVRPGRRINITINEISIPPKSDGKCGETFLMLKNGGSDTSPILDKGKFCGNTPISSLQTTGNQLYVKHVGYNQISTFKLTYKEVGLDCGERVIMSKDQNRFEISSPNYPNIPPPFSECIWTFLAPAGERLAIHFIDRFDLSNSINCEKEYVEVRDGGTEISGLVDRYCSDVAPSSITSTGNSLYVHFYTELVDPKNGFKAYIASGEVCGGIIRNKNGVISSPNYPNTYSTNQTCEWILEQPEDFNYKLNFLDIDLPHYDNCNTQDHVEIIEESPFNSSMRQNRSYCGNEIPDVIETISNHVLIRFKSDTNNHRSYRGFSINFTSHYAGCGGHLTGMHGFIESPGYPFSRQGGRYCTWVITAPIGYHIVVKVLDLKVSAWSRFTNIISMQFYNYKGSRHNIKSLKVNDTGSRISSSSDVMMIAYWSRDNTLEAFKLEYNIEAPAPCGGMIVNSEGTLREPSRDVYDGISLYCKWMLYAPNDTLNFEQLHHRTLAIVVTGSIDFWHLPSHTCQNSLLNVRLEDDNGPVAYICGNMTVPIRARSPSLINTLKVNIPNTYRKGNYSRFNITYKWHHCGGVLRGPSDSVEAPRNLTYPIECAWHASYPDNGDTITMYFERLSLGNCDYNYIIVRNGGSMSPVIRKICGDLSEFTNLTSQRNQLWIEYYATEATGDFKFRLEALNHGCGGSLSDRSRDLASPNFPHPYSNNAECTWEINADPGYHIGLFFIDRFYLENSNNCENDYVQAFDWRANITTGIESWVDLGKVCGRNMPLPFNSTSNRMKVLFRSNNAIQGDGFHARWEVNCGGVFEATGRVQYVTSPGYPIAYSNNMFCNYTIVAPKKEILVQFTDFQLEGGICDFDNVTINLHRFHFSSNNVWCGSNRPPIQRSYRKMEIIFQADHYRQSKGFEFKYHLFDCGGEITQPGTISPLMNGDAYFGGMRCIWNITAPLGQIVVLRFEKFNVEYSSRCAFDFVAIYVGLEERRLGTFCGNIKFNKPVISDHSRWMKVDFLSDYSNHFDGFTATISFRKDCGGSINVNNSYAFKTQNESTYESLLDCHWVIRNDYQKNIKFTFNSMDLKNATNISTANTNEPCTGDFIEIRDGGGPMADLIGRYCGNDIPLPVTSSANALYIRLVTDSIIEGQGVTATITTTEPLCGTPLIIVKNETINFTSPGYPNSYPPGIRCRWTFKLERGRYYFSWRELEIHFDDFDTEASDMCSLDELEIIDSSTSHFVNEGLSEDFIFTGEKNHETNRILGYRYPVSSYKYCGSLLPHEYYSTTKQVQVTFKSASTQQKPHKGFKLSVGPATCNRNYTQEQGRIYHSSFTDCWFTITAPVNYTISLYFNLFNMYDSIHCNNTGLKVYDGNFGDKVLANICGSTTPNPIFSSGNKVSLNSWSSIDHNFQNYDITFTTTDKGPGCGGKLFNHDGTFTSPLYPLIYRNNSECTWEVGVPIGHKVVLEFPVCDLGSPGTCETDFLQISDVNSEGETSLRETYCGGDNPATFTGDGNVVSVKYQTSVNNGGSWVIKFMVKNT</sequence>
<dbReference type="Proteomes" id="UP000694920">
    <property type="component" value="Unplaced"/>
</dbReference>
<dbReference type="GO" id="GO:0005886">
    <property type="term" value="C:plasma membrane"/>
    <property type="evidence" value="ECO:0007669"/>
    <property type="project" value="UniProtKB-SubCell"/>
</dbReference>
<keyword evidence="14 17" id="KW-1015">Disulfide bond</keyword>
<feature type="domain" description="CUB" evidence="19">
    <location>
        <begin position="1107"/>
        <end position="1219"/>
    </location>
</feature>
<keyword evidence="21" id="KW-1185">Reference proteome</keyword>
<feature type="domain" description="CUB" evidence="19">
    <location>
        <begin position="751"/>
        <end position="863"/>
    </location>
</feature>
<dbReference type="SUPFAM" id="SSF57196">
    <property type="entry name" value="EGF/Laminin"/>
    <property type="match status" value="4"/>
</dbReference>
<dbReference type="FunFam" id="2.60.120.290:FF:000005">
    <property type="entry name" value="Procollagen C-endopeptidase enhancer 1"/>
    <property type="match status" value="4"/>
</dbReference>
<feature type="domain" description="CUB" evidence="19">
    <location>
        <begin position="2873"/>
        <end position="2992"/>
    </location>
</feature>
<keyword evidence="3" id="KW-0813">Transport</keyword>
<feature type="domain" description="CUB" evidence="19">
    <location>
        <begin position="3105"/>
        <end position="3216"/>
    </location>
</feature>
<dbReference type="Pfam" id="PF12661">
    <property type="entry name" value="hEGF"/>
    <property type="match status" value="1"/>
</dbReference>
<feature type="domain" description="CUB" evidence="19">
    <location>
        <begin position="516"/>
        <end position="630"/>
    </location>
</feature>
<evidence type="ECO:0000256" key="1">
    <source>
        <dbReference type="ARBA" id="ARBA00004177"/>
    </source>
</evidence>
<feature type="domain" description="CUB" evidence="19">
    <location>
        <begin position="2037"/>
        <end position="2159"/>
    </location>
</feature>
<dbReference type="PROSITE" id="PS01180">
    <property type="entry name" value="CUB"/>
    <property type="match status" value="27"/>
</dbReference>
<dbReference type="RefSeq" id="XP_015589651.1">
    <property type="nucleotide sequence ID" value="XM_015734165.2"/>
</dbReference>
<keyword evidence="12" id="KW-0653">Protein transport</keyword>